<reference evidence="2 3" key="1">
    <citation type="journal article" date="2016" name="Nat. Commun.">
        <title>Thousands of microbial genomes shed light on interconnected biogeochemical processes in an aquifer system.</title>
        <authorList>
            <person name="Anantharaman K."/>
            <person name="Brown C.T."/>
            <person name="Hug L.A."/>
            <person name="Sharon I."/>
            <person name="Castelle C.J."/>
            <person name="Probst A.J."/>
            <person name="Thomas B.C."/>
            <person name="Singh A."/>
            <person name="Wilkins M.J."/>
            <person name="Karaoz U."/>
            <person name="Brodie E.L."/>
            <person name="Williams K.H."/>
            <person name="Hubbard S.S."/>
            <person name="Banfield J.F."/>
        </authorList>
    </citation>
    <scope>NUCLEOTIDE SEQUENCE [LARGE SCALE GENOMIC DNA]</scope>
</reference>
<proteinExistence type="predicted"/>
<accession>A0A1F7HIS6</accession>
<protein>
    <submittedName>
        <fullName evidence="2">Uncharacterized protein</fullName>
    </submittedName>
</protein>
<dbReference type="Proteomes" id="UP000177199">
    <property type="component" value="Unassembled WGS sequence"/>
</dbReference>
<gene>
    <name evidence="2" type="ORF">A3F29_04735</name>
</gene>
<feature type="region of interest" description="Disordered" evidence="1">
    <location>
        <begin position="215"/>
        <end position="242"/>
    </location>
</feature>
<sequence length="242" mass="27221">MEDELQEQTPQVDIPTAPESSSPQDPIAAFLTERLELVDTFLKDEDDPENIKRVRDIESSLADLMTHTEKREKFISFLRDYKKKTGKDAQIILIEDAKSEPIYWIDQQGDIRLNRDGIFITFKPFIQQNSGTYGTLTYEMLASDERDYVNDKTPGYNAMGQTTFFSIDQDGHDRLRLASLLSTPGRGREQTADSINQKILEGLKAMGQEIDEFKVTTPSFSNPPAANRPAGSVIPSGPQGEI</sequence>
<comment type="caution">
    <text evidence="2">The sequence shown here is derived from an EMBL/GenBank/DDBJ whole genome shotgun (WGS) entry which is preliminary data.</text>
</comment>
<evidence type="ECO:0000313" key="3">
    <source>
        <dbReference type="Proteomes" id="UP000177199"/>
    </source>
</evidence>
<feature type="region of interest" description="Disordered" evidence="1">
    <location>
        <begin position="1"/>
        <end position="26"/>
    </location>
</feature>
<evidence type="ECO:0000313" key="2">
    <source>
        <dbReference type="EMBL" id="OGK31111.1"/>
    </source>
</evidence>
<evidence type="ECO:0000256" key="1">
    <source>
        <dbReference type="SAM" id="MobiDB-lite"/>
    </source>
</evidence>
<name>A0A1F7HIS6_9BACT</name>
<dbReference type="EMBL" id="MFZV01000022">
    <property type="protein sequence ID" value="OGK31111.1"/>
    <property type="molecule type" value="Genomic_DNA"/>
</dbReference>
<dbReference type="AlphaFoldDB" id="A0A1F7HIS6"/>
<organism evidence="2 3">
    <name type="scientific">Candidatus Roizmanbacteria bacterium RIFCSPHIGHO2_12_FULL_33_9</name>
    <dbReference type="NCBI Taxonomy" id="1802045"/>
    <lineage>
        <taxon>Bacteria</taxon>
        <taxon>Candidatus Roizmaniibacteriota</taxon>
    </lineage>
</organism>